<dbReference type="Proteomes" id="UP000266861">
    <property type="component" value="Unassembled WGS sequence"/>
</dbReference>
<dbReference type="EMBL" id="PQFF01000126">
    <property type="protein sequence ID" value="RHZ80463.1"/>
    <property type="molecule type" value="Genomic_DNA"/>
</dbReference>
<evidence type="ECO:0000313" key="1">
    <source>
        <dbReference type="EMBL" id="RHZ80463.1"/>
    </source>
</evidence>
<accession>A0A397J5Y5</accession>
<dbReference type="OrthoDB" id="2436897at2759"/>
<proteinExistence type="predicted"/>
<keyword evidence="2" id="KW-1185">Reference proteome</keyword>
<dbReference type="AlphaFoldDB" id="A0A397J5Y5"/>
<gene>
    <name evidence="1" type="ORF">Glove_135g59</name>
</gene>
<protein>
    <submittedName>
        <fullName evidence="1">Uncharacterized protein</fullName>
    </submittedName>
</protein>
<evidence type="ECO:0000313" key="2">
    <source>
        <dbReference type="Proteomes" id="UP000266861"/>
    </source>
</evidence>
<reference evidence="1 2" key="1">
    <citation type="submission" date="2018-08" db="EMBL/GenBank/DDBJ databases">
        <title>Genome and evolution of the arbuscular mycorrhizal fungus Diversispora epigaea (formerly Glomus versiforme) and its bacterial endosymbionts.</title>
        <authorList>
            <person name="Sun X."/>
            <person name="Fei Z."/>
            <person name="Harrison M."/>
        </authorList>
    </citation>
    <scope>NUCLEOTIDE SEQUENCE [LARGE SCALE GENOMIC DNA]</scope>
    <source>
        <strain evidence="1 2">IT104</strain>
    </source>
</reference>
<organism evidence="1 2">
    <name type="scientific">Diversispora epigaea</name>
    <dbReference type="NCBI Taxonomy" id="1348612"/>
    <lineage>
        <taxon>Eukaryota</taxon>
        <taxon>Fungi</taxon>
        <taxon>Fungi incertae sedis</taxon>
        <taxon>Mucoromycota</taxon>
        <taxon>Glomeromycotina</taxon>
        <taxon>Glomeromycetes</taxon>
        <taxon>Diversisporales</taxon>
        <taxon>Diversisporaceae</taxon>
        <taxon>Diversispora</taxon>
    </lineage>
</organism>
<name>A0A397J5Y5_9GLOM</name>
<comment type="caution">
    <text evidence="1">The sequence shown here is derived from an EMBL/GenBank/DDBJ whole genome shotgun (WGS) entry which is preliminary data.</text>
</comment>
<sequence>MRLWKKNVVLYNFTYDYTCTLNYFEALKLRMLNINIQEDKIDQLQKLFFGEKHKKIQFRDKNLSEHELHNNINKSVIAYDTFEKNGILEKDKNIKYERNENLEENTKIENELSTNTNTRSRNIGNIEYDPIKLTQSALNEE</sequence>